<dbReference type="HOGENOM" id="CLU_2303668_0_0_10"/>
<feature type="transmembrane region" description="Helical" evidence="1">
    <location>
        <begin position="75"/>
        <end position="93"/>
    </location>
</feature>
<keyword evidence="1" id="KW-1133">Transmembrane helix</keyword>
<evidence type="ECO:0000256" key="1">
    <source>
        <dbReference type="SAM" id="Phobius"/>
    </source>
</evidence>
<keyword evidence="1" id="KW-0812">Transmembrane</keyword>
<organism evidence="2 3">
    <name type="scientific">Psychroflexus torquis (strain ATCC 700755 / CIP 106069 / ACAM 623)</name>
    <dbReference type="NCBI Taxonomy" id="313595"/>
    <lineage>
        <taxon>Bacteria</taxon>
        <taxon>Pseudomonadati</taxon>
        <taxon>Bacteroidota</taxon>
        <taxon>Flavobacteriia</taxon>
        <taxon>Flavobacteriales</taxon>
        <taxon>Flavobacteriaceae</taxon>
        <taxon>Psychroflexus</taxon>
    </lineage>
</organism>
<protein>
    <submittedName>
        <fullName evidence="2">Uncharacterized protein</fullName>
    </submittedName>
</protein>
<keyword evidence="1" id="KW-0472">Membrane</keyword>
<reference evidence="2" key="1">
    <citation type="submission" date="2006-03" db="EMBL/GenBank/DDBJ databases">
        <authorList>
            <person name="Bowman J."/>
            <person name="Ferriera S."/>
            <person name="Johnson J."/>
            <person name="Kravitz S."/>
            <person name="Halpern A."/>
            <person name="Remington K."/>
            <person name="Beeson K."/>
            <person name="Tran B."/>
            <person name="Rogers Y.-H."/>
            <person name="Friedman R."/>
            <person name="Venter J.C."/>
        </authorList>
    </citation>
    <scope>NUCLEOTIDE SEQUENCE [LARGE SCALE GENOMIC DNA]</scope>
    <source>
        <strain evidence="2">ATCC 700755</strain>
    </source>
</reference>
<dbReference type="Proteomes" id="UP000008514">
    <property type="component" value="Chromosome"/>
</dbReference>
<accession>K4IDE5</accession>
<gene>
    <name evidence="2" type="ordered locus">P700755_000917</name>
</gene>
<dbReference type="RefSeq" id="WP_015023506.1">
    <property type="nucleotide sequence ID" value="NC_018721.1"/>
</dbReference>
<dbReference type="KEGG" id="ptq:P700755_000917"/>
<name>K4IDE5_PSYTT</name>
<evidence type="ECO:0000313" key="3">
    <source>
        <dbReference type="Proteomes" id="UP000008514"/>
    </source>
</evidence>
<keyword evidence="3" id="KW-1185">Reference proteome</keyword>
<evidence type="ECO:0000313" key="2">
    <source>
        <dbReference type="EMBL" id="AFU67893.1"/>
    </source>
</evidence>
<sequence>MKKFLTNIISAQSMETKIAKSLLFASIISVVVAFYTVDITYYFNSTRGRIYRSAEWVENNEGNGNFIKVSDYNEIFILISFIAAAALAYLIVIKRDNETN</sequence>
<reference evidence="2" key="2">
    <citation type="submission" date="2012-09" db="EMBL/GenBank/DDBJ databases">
        <title>The complete sequence of Psychroflexus torquis an extreme psychrophile from sea-ice that is stimulated by light.</title>
        <authorList>
            <person name="Feng S."/>
            <person name="Powell S.M."/>
            <person name="Bowman J.P."/>
        </authorList>
    </citation>
    <scope>NUCLEOTIDE SEQUENCE [LARGE SCALE GENOMIC DNA]</scope>
    <source>
        <strain evidence="2">ATCC 700755</strain>
    </source>
</reference>
<dbReference type="AlphaFoldDB" id="K4IDE5"/>
<proteinExistence type="predicted"/>
<dbReference type="EMBL" id="CP003879">
    <property type="protein sequence ID" value="AFU67893.1"/>
    <property type="molecule type" value="Genomic_DNA"/>
</dbReference>
<feature type="transmembrane region" description="Helical" evidence="1">
    <location>
        <begin position="21"/>
        <end position="43"/>
    </location>
</feature>